<evidence type="ECO:0000256" key="5">
    <source>
        <dbReference type="SAM" id="SignalP"/>
    </source>
</evidence>
<dbReference type="GO" id="GO:0008240">
    <property type="term" value="F:tripeptidyl-peptidase activity"/>
    <property type="evidence" value="ECO:0007669"/>
    <property type="project" value="TreeGrafter"/>
</dbReference>
<dbReference type="Pfam" id="PF13620">
    <property type="entry name" value="CarboxypepD_reg"/>
    <property type="match status" value="2"/>
</dbReference>
<keyword evidence="1" id="KW-0645">Protease</keyword>
<accession>A0A810KTH0</accession>
<dbReference type="InterPro" id="IPR036852">
    <property type="entry name" value="Peptidase_S8/S53_dom_sf"/>
</dbReference>
<dbReference type="PANTHER" id="PTHR14218">
    <property type="entry name" value="PROTEASE S8 TRIPEPTIDYL PEPTIDASE I CLN2"/>
    <property type="match status" value="1"/>
</dbReference>
<feature type="region of interest" description="Disordered" evidence="4">
    <location>
        <begin position="25"/>
        <end position="46"/>
    </location>
</feature>
<dbReference type="KEGG" id="aser:Asera_00230"/>
<evidence type="ECO:0000256" key="4">
    <source>
        <dbReference type="SAM" id="MobiDB-lite"/>
    </source>
</evidence>
<proteinExistence type="predicted"/>
<keyword evidence="2" id="KW-0378">Hydrolase</keyword>
<dbReference type="SUPFAM" id="SSF52743">
    <property type="entry name" value="Subtilisin-like"/>
    <property type="match status" value="1"/>
</dbReference>
<evidence type="ECO:0000313" key="7">
    <source>
        <dbReference type="EMBL" id="BCJ25915.1"/>
    </source>
</evidence>
<dbReference type="Gene3D" id="2.60.120.260">
    <property type="entry name" value="Galactose-binding domain-like"/>
    <property type="match status" value="1"/>
</dbReference>
<evidence type="ECO:0000313" key="8">
    <source>
        <dbReference type="Proteomes" id="UP000680750"/>
    </source>
</evidence>
<dbReference type="EMBL" id="AP023354">
    <property type="protein sequence ID" value="BCJ25915.1"/>
    <property type="molecule type" value="Genomic_DNA"/>
</dbReference>
<dbReference type="InterPro" id="IPR030400">
    <property type="entry name" value="Sedolisin_dom"/>
</dbReference>
<feature type="compositionally biased region" description="Low complexity" evidence="4">
    <location>
        <begin position="25"/>
        <end position="37"/>
    </location>
</feature>
<dbReference type="InterPro" id="IPR023828">
    <property type="entry name" value="Peptidase_S8_Ser-AS"/>
</dbReference>
<dbReference type="InterPro" id="IPR050819">
    <property type="entry name" value="Tripeptidyl-peptidase_I"/>
</dbReference>
<keyword evidence="8" id="KW-1185">Reference proteome</keyword>
<keyword evidence="3" id="KW-0720">Serine protease</keyword>
<feature type="signal peptide" evidence="5">
    <location>
        <begin position="1"/>
        <end position="26"/>
    </location>
</feature>
<dbReference type="Gene3D" id="3.40.50.200">
    <property type="entry name" value="Peptidase S8/S53 domain"/>
    <property type="match status" value="1"/>
</dbReference>
<dbReference type="OrthoDB" id="3632511at2"/>
<dbReference type="SUPFAM" id="SSF49464">
    <property type="entry name" value="Carboxypeptidase regulatory domain-like"/>
    <property type="match status" value="3"/>
</dbReference>
<dbReference type="GO" id="GO:0006508">
    <property type="term" value="P:proteolysis"/>
    <property type="evidence" value="ECO:0007669"/>
    <property type="project" value="UniProtKB-KW"/>
</dbReference>
<dbReference type="AlphaFoldDB" id="A0A810KTH0"/>
<keyword evidence="5" id="KW-0732">Signal</keyword>
<evidence type="ECO:0000256" key="2">
    <source>
        <dbReference type="ARBA" id="ARBA00022801"/>
    </source>
</evidence>
<evidence type="ECO:0000256" key="1">
    <source>
        <dbReference type="ARBA" id="ARBA00022670"/>
    </source>
</evidence>
<feature type="domain" description="Peptidase S53" evidence="6">
    <location>
        <begin position="76"/>
        <end position="404"/>
    </location>
</feature>
<organism evidence="7 8">
    <name type="scientific">Actinocatenispora sera</name>
    <dbReference type="NCBI Taxonomy" id="390989"/>
    <lineage>
        <taxon>Bacteria</taxon>
        <taxon>Bacillati</taxon>
        <taxon>Actinomycetota</taxon>
        <taxon>Actinomycetes</taxon>
        <taxon>Micromonosporales</taxon>
        <taxon>Micromonosporaceae</taxon>
        <taxon>Actinocatenispora</taxon>
    </lineage>
</organism>
<dbReference type="Proteomes" id="UP000680750">
    <property type="component" value="Chromosome"/>
</dbReference>
<sequence length="821" mass="83906">MNRLRGIIAVAALAVGTVLATAPATASIPASTDSTPTVEPSCARPSAPDRVRCLALRRTDVKRTRGVMPDATTPSGFGPADLIDAYSLPGGSAGDGATVAIVDAYDDPTAESDLAIYRQQYGLPPCTTANGCFRKVDQRGGTDYPAANGDWSGEISLDVDMVSAVCPNCHILLVEGDAPNLDSLSAAVDQAVAMGARYVSNSYGSDGEGVDDPAYNAHYDHPGVVITASTGDTGYGVEYPAASPGVVAVGGTSLLRDTSTTRGWAEQAWSGAGSGCSAYQDKPAWQTDTGCDKRSDADVSAVADPKTGVAVYYGGWSVYGGTSASAPIIAATYALAGTPAAGTEAASYPYDAVAVDPNAVNDVTSGSNGTCGAAYLCNGTAGYDGPTGLGTPNGVGAFRYQSPGEVTGTITDSDTGKPLSNADVTAIGRHTRTGTDGRYHLGLPDGSWEVTASIHGYQAKTVTVTVAGGQASTQDIALDPIPTVAVTGTVTDGSGHGWGLYATVTASDGTTTHTDPATGRYELDLLQNQKYTLHVAAIDAGYTATDVAVPVGTDAVSKDVALTVESTCTAAGYRATEDGTVQSFDRTRAPKGWVVQERNHNEPGYADGPGWQFTNPGDRDNATGGSGNFAVVDSDHSGQHAIQDTTLTSPTFDLSAAATPALSFGTELRGAVNSTATVETSTDGGATWKSVWRKAGTTNARGPVVVELPAAAGHQVQVRFHYVGSWSRWWEIDDVFVGDRTCDPVAGGLLVGRVTDTAGAGLTGTVAAAGATVDTDADGRYRLFAPAGDQSVTATAPNHTPATRTATVTLDHTTALDFTLS</sequence>
<dbReference type="SUPFAM" id="SSF49899">
    <property type="entry name" value="Concanavalin A-like lectins/glucanases"/>
    <property type="match status" value="1"/>
</dbReference>
<protein>
    <recommendedName>
        <fullName evidence="6">Peptidase S53 domain-containing protein</fullName>
    </recommendedName>
</protein>
<dbReference type="PROSITE" id="PS51695">
    <property type="entry name" value="SEDOLISIN"/>
    <property type="match status" value="1"/>
</dbReference>
<dbReference type="GO" id="GO:0004252">
    <property type="term" value="F:serine-type endopeptidase activity"/>
    <property type="evidence" value="ECO:0007669"/>
    <property type="project" value="InterPro"/>
</dbReference>
<dbReference type="PANTHER" id="PTHR14218:SF15">
    <property type="entry name" value="TRIPEPTIDYL-PEPTIDASE 1"/>
    <property type="match status" value="1"/>
</dbReference>
<name>A0A810KTH0_9ACTN</name>
<dbReference type="NCBIfam" id="NF038128">
    <property type="entry name" value="choice_anch_J"/>
    <property type="match status" value="1"/>
</dbReference>
<dbReference type="InterPro" id="IPR008969">
    <property type="entry name" value="CarboxyPept-like_regulatory"/>
</dbReference>
<reference evidence="7" key="1">
    <citation type="submission" date="2020-08" db="EMBL/GenBank/DDBJ databases">
        <title>Whole genome shotgun sequence of Actinocatenispora sera NBRC 101916.</title>
        <authorList>
            <person name="Komaki H."/>
            <person name="Tamura T."/>
        </authorList>
    </citation>
    <scope>NUCLEOTIDE SEQUENCE</scope>
    <source>
        <strain evidence="7">NBRC 101916</strain>
    </source>
</reference>
<gene>
    <name evidence="7" type="ORF">Asera_00230</name>
</gene>
<evidence type="ECO:0000259" key="6">
    <source>
        <dbReference type="PROSITE" id="PS51695"/>
    </source>
</evidence>
<dbReference type="CDD" id="cd04056">
    <property type="entry name" value="Peptidases_S53"/>
    <property type="match status" value="1"/>
</dbReference>
<evidence type="ECO:0000256" key="3">
    <source>
        <dbReference type="ARBA" id="ARBA00022825"/>
    </source>
</evidence>
<dbReference type="Gene3D" id="2.60.40.1120">
    <property type="entry name" value="Carboxypeptidase-like, regulatory domain"/>
    <property type="match status" value="3"/>
</dbReference>
<dbReference type="PROSITE" id="PS00138">
    <property type="entry name" value="SUBTILASE_SER"/>
    <property type="match status" value="1"/>
</dbReference>
<feature type="chain" id="PRO_5032796827" description="Peptidase S53 domain-containing protein" evidence="5">
    <location>
        <begin position="27"/>
        <end position="821"/>
    </location>
</feature>
<dbReference type="RefSeq" id="WP_084131006.1">
    <property type="nucleotide sequence ID" value="NZ_AP023354.1"/>
</dbReference>
<dbReference type="InterPro" id="IPR013320">
    <property type="entry name" value="ConA-like_dom_sf"/>
</dbReference>